<dbReference type="InterPro" id="IPR050445">
    <property type="entry name" value="Bact_polysacc_biosynth/exp"/>
</dbReference>
<dbReference type="PANTHER" id="PTHR32309:SF31">
    <property type="entry name" value="CAPSULAR EXOPOLYSACCHARIDE FAMILY"/>
    <property type="match status" value="1"/>
</dbReference>
<dbReference type="AlphaFoldDB" id="A0A931I6E3"/>
<gene>
    <name evidence="2" type="ORF">IT779_00425</name>
</gene>
<feature type="transmembrane region" description="Helical" evidence="1">
    <location>
        <begin position="176"/>
        <end position="195"/>
    </location>
</feature>
<evidence type="ECO:0000256" key="1">
    <source>
        <dbReference type="SAM" id="Phobius"/>
    </source>
</evidence>
<reference evidence="2" key="1">
    <citation type="submission" date="2020-11" db="EMBL/GenBank/DDBJ databases">
        <title>Nocardia NEAU-351.nov., a novel actinomycete isolated from the cow dung.</title>
        <authorList>
            <person name="Zhang X."/>
        </authorList>
    </citation>
    <scope>NUCLEOTIDE SEQUENCE</scope>
    <source>
        <strain evidence="2">NEAU-351</strain>
    </source>
</reference>
<dbReference type="EMBL" id="JADMLG010000001">
    <property type="protein sequence ID" value="MBH0774748.1"/>
    <property type="molecule type" value="Genomic_DNA"/>
</dbReference>
<sequence length="479" mass="50247">MGLADYLRIARRRWVVLVAGLVLGVALAGYQIQSTTETYSASSTMYVSMATGTSVADSYQGGLAAQQRVRSYMELVSSDSVVDRVIGQLSLKMSRDDLRAKISADAPPATTLLRVTVTDTQAERARVLADEVVSQFRALVDDLETIERSAAPAARVAVVDRAERPREPSGPGTSKILAAGILAGLLLGAAAAYVWERLDRKVRTTDELEPLGAVLGSVTLGTDDQLDELRALRSRLPDKAKSVLVAATDRGYAPDLSAGLADSIAATGGKVLLIDTETVLVISAEIAREAAASPSVGSSGVDIDWPVRNGTVSGSAEAESLFENAAQRTTVLDTRKIPATPPVEDKASGPDQGGLAAVLRGETTLEDAVLAPGERSYARLALGDADLRTPDLLASVRFDAVLVEAAARYDRVLVGAYGTDALALASKCDATVAVVALPAPNPERVGATRDALTAAGATLTGFVTVAAPRRWRRRSGDRR</sequence>
<dbReference type="GO" id="GO:0016301">
    <property type="term" value="F:kinase activity"/>
    <property type="evidence" value="ECO:0007669"/>
    <property type="project" value="UniProtKB-KW"/>
</dbReference>
<comment type="caution">
    <text evidence="2">The sequence shown here is derived from an EMBL/GenBank/DDBJ whole genome shotgun (WGS) entry which is preliminary data.</text>
</comment>
<evidence type="ECO:0000313" key="2">
    <source>
        <dbReference type="EMBL" id="MBH0774748.1"/>
    </source>
</evidence>
<keyword evidence="2" id="KW-0808">Transferase</keyword>
<dbReference type="Gene3D" id="3.40.50.300">
    <property type="entry name" value="P-loop containing nucleotide triphosphate hydrolases"/>
    <property type="match status" value="1"/>
</dbReference>
<dbReference type="Proteomes" id="UP000655751">
    <property type="component" value="Unassembled WGS sequence"/>
</dbReference>
<accession>A0A931I6E3</accession>
<name>A0A931I6E3_9NOCA</name>
<proteinExistence type="predicted"/>
<keyword evidence="3" id="KW-1185">Reference proteome</keyword>
<keyword evidence="1" id="KW-1133">Transmembrane helix</keyword>
<evidence type="ECO:0000313" key="3">
    <source>
        <dbReference type="Proteomes" id="UP000655751"/>
    </source>
</evidence>
<keyword evidence="1" id="KW-0472">Membrane</keyword>
<protein>
    <submittedName>
        <fullName evidence="2">Protein tyrosine kinase</fullName>
    </submittedName>
</protein>
<dbReference type="InterPro" id="IPR027417">
    <property type="entry name" value="P-loop_NTPase"/>
</dbReference>
<keyword evidence="2" id="KW-0418">Kinase</keyword>
<organism evidence="2 3">
    <name type="scientific">Nocardia bovistercoris</name>
    <dbReference type="NCBI Taxonomy" id="2785916"/>
    <lineage>
        <taxon>Bacteria</taxon>
        <taxon>Bacillati</taxon>
        <taxon>Actinomycetota</taxon>
        <taxon>Actinomycetes</taxon>
        <taxon>Mycobacteriales</taxon>
        <taxon>Nocardiaceae</taxon>
        <taxon>Nocardia</taxon>
    </lineage>
</organism>
<keyword evidence="1" id="KW-0812">Transmembrane</keyword>
<dbReference type="PANTHER" id="PTHR32309">
    <property type="entry name" value="TYROSINE-PROTEIN KINASE"/>
    <property type="match status" value="1"/>
</dbReference>